<reference evidence="1" key="2">
    <citation type="submission" date="2025-08" db="UniProtKB">
        <authorList>
            <consortium name="Ensembl"/>
        </authorList>
    </citation>
    <scope>IDENTIFICATION</scope>
</reference>
<dbReference type="Pfam" id="PF15008">
    <property type="entry name" value="DUF4518"/>
    <property type="match status" value="1"/>
</dbReference>
<dbReference type="GeneTree" id="ENSGT00390000000367"/>
<dbReference type="AlphaFoldDB" id="A0A8C2YF69"/>
<evidence type="ECO:0000313" key="2">
    <source>
        <dbReference type="Proteomes" id="UP000694412"/>
    </source>
</evidence>
<dbReference type="SUPFAM" id="SSF54427">
    <property type="entry name" value="NTF2-like"/>
    <property type="match status" value="1"/>
</dbReference>
<dbReference type="InterPro" id="IPR026698">
    <property type="entry name" value="UPF_C3orf38"/>
</dbReference>
<protein>
    <submittedName>
        <fullName evidence="1">Chromosome 3 open reading frame 38</fullName>
    </submittedName>
</protein>
<gene>
    <name evidence="1" type="primary">C3orf38</name>
</gene>
<dbReference type="GO" id="GO:0043065">
    <property type="term" value="P:positive regulation of apoptotic process"/>
    <property type="evidence" value="ECO:0007669"/>
    <property type="project" value="Ensembl"/>
</dbReference>
<name>A0A8C2YF69_COTJA</name>
<sequence>MDRWEAGVARVVRLLELRPGRTMASLGLSEREQAGCRGILELLETEELMALTDTVTNRLVHPENRQEAIQAILIYSQSAEELLKRRKVYREIIFKYLAVQGIAVPPSSEKHQLIACVKQYWDEKLTSHVSESGERTTHAESHEKRQKAQDDVYNLGREFCQWFFELLNSQHPLGVKSEETWGRQHFWENAKMKFCYNTVEKNMEEYNGAEMVSLRLLSLVKEEYLLFNPNLTANGLKCAMSRHGLVLVAVAGTVHRDNVCLGIFEQIFGLIRCPISGSTWKIKIVDLKIVGQNALEPGMQIDKPSIKYESNQLQEWCDGRELAVLEPHRY</sequence>
<accession>A0A8C2YF69</accession>
<evidence type="ECO:0000313" key="1">
    <source>
        <dbReference type="Ensembl" id="ENSCJPP00005022116.1"/>
    </source>
</evidence>
<keyword evidence="2" id="KW-1185">Reference proteome</keyword>
<reference evidence="1" key="1">
    <citation type="submission" date="2015-11" db="EMBL/GenBank/DDBJ databases">
        <authorList>
            <consortium name="International Coturnix japonica Genome Analysis Consortium"/>
            <person name="Warren W."/>
            <person name="Burt D.W."/>
            <person name="Antin P.B."/>
            <person name="Lanford R."/>
            <person name="Gros J."/>
            <person name="Wilson R.K."/>
        </authorList>
    </citation>
    <scope>NUCLEOTIDE SEQUENCE [LARGE SCALE GENOMIC DNA]</scope>
</reference>
<dbReference type="OrthoDB" id="6407068at2759"/>
<dbReference type="PANTHER" id="PTHR21084:SF1">
    <property type="entry name" value="DENSE INCISORS"/>
    <property type="match status" value="1"/>
</dbReference>
<dbReference type="Proteomes" id="UP000694412">
    <property type="component" value="Chromosome 1"/>
</dbReference>
<dbReference type="Ensembl" id="ENSCJPT00005030354.1">
    <property type="protein sequence ID" value="ENSCJPP00005022116.1"/>
    <property type="gene ID" value="ENSCJPG00005017682.1"/>
</dbReference>
<organism evidence="1 2">
    <name type="scientific">Coturnix japonica</name>
    <name type="common">Japanese quail</name>
    <name type="synonym">Coturnix coturnix japonica</name>
    <dbReference type="NCBI Taxonomy" id="93934"/>
    <lineage>
        <taxon>Eukaryota</taxon>
        <taxon>Metazoa</taxon>
        <taxon>Chordata</taxon>
        <taxon>Craniata</taxon>
        <taxon>Vertebrata</taxon>
        <taxon>Euteleostomi</taxon>
        <taxon>Archelosauria</taxon>
        <taxon>Archosauria</taxon>
        <taxon>Dinosauria</taxon>
        <taxon>Saurischia</taxon>
        <taxon>Theropoda</taxon>
        <taxon>Coelurosauria</taxon>
        <taxon>Aves</taxon>
        <taxon>Neognathae</taxon>
        <taxon>Galloanserae</taxon>
        <taxon>Galliformes</taxon>
        <taxon>Phasianidae</taxon>
        <taxon>Perdicinae</taxon>
        <taxon>Coturnix</taxon>
    </lineage>
</organism>
<reference evidence="1" key="3">
    <citation type="submission" date="2025-09" db="UniProtKB">
        <authorList>
            <consortium name="Ensembl"/>
        </authorList>
    </citation>
    <scope>IDENTIFICATION</scope>
</reference>
<dbReference type="InterPro" id="IPR032710">
    <property type="entry name" value="NTF2-like_dom_sf"/>
</dbReference>
<dbReference type="PANTHER" id="PTHR21084">
    <property type="entry name" value="DENSE INCISORS"/>
    <property type="match status" value="1"/>
</dbReference>
<proteinExistence type="predicted"/>
<dbReference type="GO" id="GO:0005634">
    <property type="term" value="C:nucleus"/>
    <property type="evidence" value="ECO:0007669"/>
    <property type="project" value="Ensembl"/>
</dbReference>
<dbReference type="KEGG" id="cjo:107321584"/>